<dbReference type="GO" id="GO:0046081">
    <property type="term" value="P:dUTP catabolic process"/>
    <property type="evidence" value="ECO:0007669"/>
    <property type="project" value="TreeGrafter"/>
</dbReference>
<dbReference type="GO" id="GO:0046052">
    <property type="term" value="P:UTP catabolic process"/>
    <property type="evidence" value="ECO:0007669"/>
    <property type="project" value="TreeGrafter"/>
</dbReference>
<protein>
    <submittedName>
        <fullName evidence="1">MazG family protein</fullName>
    </submittedName>
</protein>
<evidence type="ECO:0000313" key="2">
    <source>
        <dbReference type="Proteomes" id="UP000042527"/>
    </source>
</evidence>
<dbReference type="GO" id="GO:0046061">
    <property type="term" value="P:dATP catabolic process"/>
    <property type="evidence" value="ECO:0007669"/>
    <property type="project" value="TreeGrafter"/>
</dbReference>
<dbReference type="NCBIfam" id="TIGR00444">
    <property type="entry name" value="mazG"/>
    <property type="match status" value="1"/>
</dbReference>
<dbReference type="CDD" id="cd11528">
    <property type="entry name" value="NTP-PPase_MazG_Nterm"/>
    <property type="match status" value="1"/>
</dbReference>
<dbReference type="Pfam" id="PF03819">
    <property type="entry name" value="MazG"/>
    <property type="match status" value="2"/>
</dbReference>
<dbReference type="InterPro" id="IPR011551">
    <property type="entry name" value="NTP_PyrPHydrolase_MazG"/>
</dbReference>
<name>A0A0B7GUE2_TREPH</name>
<dbReference type="InterPro" id="IPR048011">
    <property type="entry name" value="NTP-PPase_MazG-like_C"/>
</dbReference>
<dbReference type="SUPFAM" id="SSF101386">
    <property type="entry name" value="all-alpha NTP pyrophosphatases"/>
    <property type="match status" value="2"/>
</dbReference>
<dbReference type="Proteomes" id="UP000042527">
    <property type="component" value="Unassembled WGS sequence"/>
</dbReference>
<dbReference type="PANTHER" id="PTHR30522">
    <property type="entry name" value="NUCLEOSIDE TRIPHOSPHATE PYROPHOSPHOHYDROLASE"/>
    <property type="match status" value="1"/>
</dbReference>
<dbReference type="GO" id="GO:0006203">
    <property type="term" value="P:dGTP catabolic process"/>
    <property type="evidence" value="ECO:0007669"/>
    <property type="project" value="TreeGrafter"/>
</dbReference>
<gene>
    <name evidence="1" type="ORF">TPHV1_290020</name>
</gene>
<dbReference type="InterPro" id="IPR048015">
    <property type="entry name" value="NTP-PPase_MazG-like_N"/>
</dbReference>
<dbReference type="CDD" id="cd11529">
    <property type="entry name" value="NTP-PPase_MazG_Cterm"/>
    <property type="match status" value="1"/>
</dbReference>
<evidence type="ECO:0000313" key="1">
    <source>
        <dbReference type="EMBL" id="CEM62103.1"/>
    </source>
</evidence>
<dbReference type="Gene3D" id="1.10.287.1080">
    <property type="entry name" value="MazG-like"/>
    <property type="match status" value="2"/>
</dbReference>
<dbReference type="GeneID" id="57751810"/>
<dbReference type="RefSeq" id="WP_024752888.1">
    <property type="nucleotide sequence ID" value="NZ_CDNC01000022.1"/>
</dbReference>
<dbReference type="AlphaFoldDB" id="A0A0B7GUE2"/>
<sequence length="277" mass="32031">MNNPSEKFTALYEVIKQLRAPDGCPWDREQTPLSLRSTLLEETYEALEAIEETEIKNQSSLHAAEELGDILLNVVMIAYMYEQREDFSVADMLQVLTEKLIRRHPHVFGQTAGFAGPTDNAKPVTADKVLDQWEEIKKTLENKREESLLDSIPKNFPPLLRAFKLQKKASKNGFDWNDYSGAFSKFEEECAEFKESIEENNQNHIEEEFGDVLFSLVNIARFLKIDPAVALSRSNTKFESRFRFIEKKMNAENLKMTAENCKIMDKFWEEAKTNTNE</sequence>
<proteinExistence type="predicted"/>
<dbReference type="GO" id="GO:0046047">
    <property type="term" value="P:TTP catabolic process"/>
    <property type="evidence" value="ECO:0007669"/>
    <property type="project" value="TreeGrafter"/>
</dbReference>
<reference evidence="2" key="1">
    <citation type="submission" date="2015-01" db="EMBL/GenBank/DDBJ databases">
        <authorList>
            <person name="Manzoor Shahid"/>
            <person name="Zubair Saima"/>
        </authorList>
    </citation>
    <scope>NUCLEOTIDE SEQUENCE [LARGE SCALE GENOMIC DNA]</scope>
    <source>
        <strain evidence="2">V1</strain>
    </source>
</reference>
<dbReference type="GO" id="GO:0047429">
    <property type="term" value="F:nucleoside triphosphate diphosphatase activity"/>
    <property type="evidence" value="ECO:0007669"/>
    <property type="project" value="InterPro"/>
</dbReference>
<dbReference type="InterPro" id="IPR004518">
    <property type="entry name" value="MazG-like_dom"/>
</dbReference>
<organism evidence="1 2">
    <name type="scientific">Treponema phagedenis</name>
    <dbReference type="NCBI Taxonomy" id="162"/>
    <lineage>
        <taxon>Bacteria</taxon>
        <taxon>Pseudomonadati</taxon>
        <taxon>Spirochaetota</taxon>
        <taxon>Spirochaetia</taxon>
        <taxon>Spirochaetales</taxon>
        <taxon>Treponemataceae</taxon>
        <taxon>Treponema</taxon>
    </lineage>
</organism>
<dbReference type="OrthoDB" id="9808939at2"/>
<dbReference type="GO" id="GO:0046076">
    <property type="term" value="P:dTTP catabolic process"/>
    <property type="evidence" value="ECO:0007669"/>
    <property type="project" value="TreeGrafter"/>
</dbReference>
<dbReference type="EMBL" id="CDNC01000022">
    <property type="protein sequence ID" value="CEM62103.1"/>
    <property type="molecule type" value="Genomic_DNA"/>
</dbReference>
<dbReference type="NCBIfam" id="NF007113">
    <property type="entry name" value="PRK09562.1"/>
    <property type="match status" value="1"/>
</dbReference>
<accession>A0A0B7GUE2</accession>
<dbReference type="PANTHER" id="PTHR30522:SF0">
    <property type="entry name" value="NUCLEOSIDE TRIPHOSPHATE PYROPHOSPHOHYDROLASE"/>
    <property type="match status" value="1"/>
</dbReference>
<keyword evidence="2" id="KW-1185">Reference proteome</keyword>
<dbReference type="FunFam" id="1.10.287.1080:FF:000003">
    <property type="entry name" value="Nucleoside triphosphate pyrophosphohydrolase"/>
    <property type="match status" value="1"/>
</dbReference>